<gene>
    <name evidence="2" type="ORF">PARHAE_01345</name>
</gene>
<dbReference type="RefSeq" id="WP_126153849.1">
    <property type="nucleotide sequence ID" value="NZ_UZWE01000025.1"/>
</dbReference>
<dbReference type="OrthoDB" id="9799304at2"/>
<reference evidence="2 3" key="1">
    <citation type="submission" date="2018-12" db="EMBL/GenBank/DDBJ databases">
        <authorList>
            <person name="Criscuolo A."/>
        </authorList>
    </citation>
    <scope>NUCLEOTIDE SEQUENCE [LARGE SCALE GENOMIC DNA]</scope>
    <source>
        <strain evidence="2">ACIP1116241</strain>
    </source>
</reference>
<dbReference type="SUPFAM" id="SSF53383">
    <property type="entry name" value="PLP-dependent transferases"/>
    <property type="match status" value="1"/>
</dbReference>
<dbReference type="InterPro" id="IPR015421">
    <property type="entry name" value="PyrdxlP-dep_Trfase_major"/>
</dbReference>
<dbReference type="Proteomes" id="UP000270743">
    <property type="component" value="Unassembled WGS sequence"/>
</dbReference>
<dbReference type="AlphaFoldDB" id="A0A447IKU1"/>
<dbReference type="EMBL" id="UZWE01000025">
    <property type="protein sequence ID" value="VDS08162.1"/>
    <property type="molecule type" value="Genomic_DNA"/>
</dbReference>
<proteinExistence type="predicted"/>
<feature type="compositionally biased region" description="Basic and acidic residues" evidence="1">
    <location>
        <begin position="1"/>
        <end position="13"/>
    </location>
</feature>
<evidence type="ECO:0000313" key="3">
    <source>
        <dbReference type="Proteomes" id="UP000270743"/>
    </source>
</evidence>
<evidence type="ECO:0000313" key="2">
    <source>
        <dbReference type="EMBL" id="VDS08162.1"/>
    </source>
</evidence>
<organism evidence="2 3">
    <name type="scientific">Paracoccus haematequi</name>
    <dbReference type="NCBI Taxonomy" id="2491866"/>
    <lineage>
        <taxon>Bacteria</taxon>
        <taxon>Pseudomonadati</taxon>
        <taxon>Pseudomonadota</taxon>
        <taxon>Alphaproteobacteria</taxon>
        <taxon>Rhodobacterales</taxon>
        <taxon>Paracoccaceae</taxon>
        <taxon>Paracoccus</taxon>
    </lineage>
</organism>
<name>A0A447IKU1_9RHOB</name>
<dbReference type="InterPro" id="IPR015422">
    <property type="entry name" value="PyrdxlP-dep_Trfase_small"/>
</dbReference>
<dbReference type="Gene3D" id="3.90.1150.10">
    <property type="entry name" value="Aspartate Aminotransferase, domain 1"/>
    <property type="match status" value="1"/>
</dbReference>
<sequence>MQDDPRGDTEQDSARGWIDLSGAANRRPWPGRAQPADGPQKPLAQATADWLGCDPAQVRAVAEVTAAILRLPPGRAAVLAGGDAASLRAAGWQVAQVRDIHDMAGADLAVVGNPGHPAGRDWPPEALSRLARQVGHLVVDESLADPRPDLSLAPALPGNALILRDLRPFWGLRGLGLVLAAPALLDRLSDCPPPDGPALSLGAQALADRAWADQTILYLAEAVLRLDRLAAAAGWRPAGGTHLFRLYDTGDAAAAQDRLARAHIRVHRPVRPDHRLRLGIPADLAEWDRLCAALREF</sequence>
<keyword evidence="3" id="KW-1185">Reference proteome</keyword>
<dbReference type="InterPro" id="IPR015424">
    <property type="entry name" value="PyrdxlP-dep_Trfase"/>
</dbReference>
<dbReference type="Gene3D" id="3.40.640.10">
    <property type="entry name" value="Type I PLP-dependent aspartate aminotransferase-like (Major domain)"/>
    <property type="match status" value="1"/>
</dbReference>
<accession>A0A447IKU1</accession>
<evidence type="ECO:0000256" key="1">
    <source>
        <dbReference type="SAM" id="MobiDB-lite"/>
    </source>
</evidence>
<protein>
    <submittedName>
        <fullName evidence="2">Threonine-phosphate decarboxylase</fullName>
    </submittedName>
</protein>
<feature type="region of interest" description="Disordered" evidence="1">
    <location>
        <begin position="1"/>
        <end position="43"/>
    </location>
</feature>